<dbReference type="GO" id="GO:0042073">
    <property type="term" value="P:intraciliary transport"/>
    <property type="evidence" value="ECO:0007669"/>
    <property type="project" value="TreeGrafter"/>
</dbReference>
<dbReference type="GO" id="GO:0060271">
    <property type="term" value="P:cilium assembly"/>
    <property type="evidence" value="ECO:0007669"/>
    <property type="project" value="TreeGrafter"/>
</dbReference>
<evidence type="ECO:0000256" key="1">
    <source>
        <dbReference type="ARBA" id="ARBA00004120"/>
    </source>
</evidence>
<sequence>MSKAVTVRDPVERNVERLKDKFTVMNVAVVKETQNMLSKVIKKTPLPQKLLNRPPFRFLHDIFTEVIRTTGFMKGLYEENEMSPENIMERQSKIAFLQKAIDVVMLVSGEALLAKPAEIVAGHQPEKTNELLQAIAKCCLNKMPSNDAVRKVLGGKKVDMKTKAITSRSQGNGKMNEKKEECEHHLSREDSRKITKHSCRANHLPDEPKEQQRRPRDVEKKNHRDRKCSDNNLHSAQDHGKECDKFKSQVRDEDRDKGQDKDRQNLKDREMNREREKDMEIDSPRVMEKDKKKQRDKERERPKQGEESNKTVIRKSNIKVSAETEGWGKTAQPVSASENPVLSDMAPRRAYPGTLWFRRQKTYAGMTLAWRLLSAINPVPIIMDREKISEDEEGKIMDNILEELDAMLAEHYTWWQVNKEHAQALLEEHRATNPNLDPLKAEVAELEQLTADELDKICAVKSNILKNEEKIQKLTLVVVENPDKVMMILLKTGGDKG</sequence>
<name>A0A9N7UI85_PLEPL</name>
<dbReference type="GO" id="GO:0036064">
    <property type="term" value="C:ciliary basal body"/>
    <property type="evidence" value="ECO:0007669"/>
    <property type="project" value="TreeGrafter"/>
</dbReference>
<dbReference type="Pfam" id="PF17749">
    <property type="entry name" value="MIP-T3_C"/>
    <property type="match status" value="1"/>
</dbReference>
<evidence type="ECO:0000313" key="13">
    <source>
        <dbReference type="EMBL" id="CAB1430902.1"/>
    </source>
</evidence>
<keyword evidence="6" id="KW-0206">Cytoskeleton</keyword>
<dbReference type="Gene3D" id="1.10.418.50">
    <property type="entry name" value="Microtubule-binding protein MIP-T3"/>
    <property type="match status" value="1"/>
</dbReference>
<evidence type="ECO:0000256" key="8">
    <source>
        <dbReference type="ARBA" id="ARBA00043971"/>
    </source>
</evidence>
<evidence type="ECO:0000256" key="9">
    <source>
        <dbReference type="ARBA" id="ARBA00070492"/>
    </source>
</evidence>
<organism evidence="13 14">
    <name type="scientific">Pleuronectes platessa</name>
    <name type="common">European plaice</name>
    <dbReference type="NCBI Taxonomy" id="8262"/>
    <lineage>
        <taxon>Eukaryota</taxon>
        <taxon>Metazoa</taxon>
        <taxon>Chordata</taxon>
        <taxon>Craniata</taxon>
        <taxon>Vertebrata</taxon>
        <taxon>Euteleostomi</taxon>
        <taxon>Actinopterygii</taxon>
        <taxon>Neopterygii</taxon>
        <taxon>Teleostei</taxon>
        <taxon>Neoteleostei</taxon>
        <taxon>Acanthomorphata</taxon>
        <taxon>Carangaria</taxon>
        <taxon>Pleuronectiformes</taxon>
        <taxon>Pleuronectoidei</taxon>
        <taxon>Pleuronectidae</taxon>
        <taxon>Pleuronectes</taxon>
    </lineage>
</organism>
<feature type="compositionally biased region" description="Basic and acidic residues" evidence="10">
    <location>
        <begin position="175"/>
        <end position="193"/>
    </location>
</feature>
<evidence type="ECO:0000256" key="7">
    <source>
        <dbReference type="ARBA" id="ARBA00023273"/>
    </source>
</evidence>
<protein>
    <recommendedName>
        <fullName evidence="9">TRAF3-interacting protein 1</fullName>
    </recommendedName>
</protein>
<feature type="compositionally biased region" description="Basic and acidic residues" evidence="10">
    <location>
        <begin position="236"/>
        <end position="309"/>
    </location>
</feature>
<keyword evidence="5" id="KW-0175">Coiled coil</keyword>
<evidence type="ECO:0000256" key="5">
    <source>
        <dbReference type="ARBA" id="ARBA00023054"/>
    </source>
</evidence>
<dbReference type="GO" id="GO:0070507">
    <property type="term" value="P:regulation of microtubule cytoskeleton organization"/>
    <property type="evidence" value="ECO:0007669"/>
    <property type="project" value="TreeGrafter"/>
</dbReference>
<keyword evidence="7" id="KW-0966">Cell projection</keyword>
<evidence type="ECO:0000313" key="14">
    <source>
        <dbReference type="Proteomes" id="UP001153269"/>
    </source>
</evidence>
<dbReference type="PANTHER" id="PTHR31363">
    <property type="entry name" value="TRAF3-INTERACTING PROTEIN 1"/>
    <property type="match status" value="1"/>
</dbReference>
<dbReference type="InterPro" id="IPR018799">
    <property type="entry name" value="TRAF3IP1"/>
</dbReference>
<dbReference type="InterPro" id="IPR041476">
    <property type="entry name" value="TRAF3IP1_C"/>
</dbReference>
<feature type="compositionally biased region" description="Basic and acidic residues" evidence="10">
    <location>
        <begin position="203"/>
        <end position="222"/>
    </location>
</feature>
<keyword evidence="3" id="KW-0963">Cytoplasm</keyword>
<dbReference type="GO" id="GO:0005930">
    <property type="term" value="C:axoneme"/>
    <property type="evidence" value="ECO:0007669"/>
    <property type="project" value="UniProtKB-SubCell"/>
</dbReference>
<dbReference type="Proteomes" id="UP001153269">
    <property type="component" value="Unassembled WGS sequence"/>
</dbReference>
<evidence type="ECO:0000259" key="11">
    <source>
        <dbReference type="Pfam" id="PF10243"/>
    </source>
</evidence>
<keyword evidence="4" id="KW-0970">Cilium biogenesis/degradation</keyword>
<accession>A0A9N7UI85</accession>
<dbReference type="FunFam" id="1.10.418.50:FF:000001">
    <property type="entry name" value="TRAF3-interacting protein 1 isoform X1"/>
    <property type="match status" value="1"/>
</dbReference>
<dbReference type="InterPro" id="IPR042576">
    <property type="entry name" value="TRAF3IP1_N_sf"/>
</dbReference>
<evidence type="ECO:0000256" key="4">
    <source>
        <dbReference type="ARBA" id="ARBA00022794"/>
    </source>
</evidence>
<dbReference type="GO" id="GO:0030992">
    <property type="term" value="C:intraciliary transport particle B"/>
    <property type="evidence" value="ECO:0007669"/>
    <property type="project" value="TreeGrafter"/>
</dbReference>
<comment type="similarity">
    <text evidence="8">Belongs to the TRAF3IP1 family.</text>
</comment>
<comment type="caution">
    <text evidence="13">The sequence shown here is derived from an EMBL/GenBank/DDBJ whole genome shotgun (WGS) entry which is preliminary data.</text>
</comment>
<evidence type="ECO:0000256" key="3">
    <source>
        <dbReference type="ARBA" id="ARBA00022490"/>
    </source>
</evidence>
<evidence type="ECO:0000259" key="12">
    <source>
        <dbReference type="Pfam" id="PF17749"/>
    </source>
</evidence>
<evidence type="ECO:0000256" key="2">
    <source>
        <dbReference type="ARBA" id="ARBA00004430"/>
    </source>
</evidence>
<reference evidence="13" key="1">
    <citation type="submission" date="2020-03" db="EMBL/GenBank/DDBJ databases">
        <authorList>
            <person name="Weist P."/>
        </authorList>
    </citation>
    <scope>NUCLEOTIDE SEQUENCE</scope>
</reference>
<feature type="region of interest" description="Disordered" evidence="10">
    <location>
        <begin position="160"/>
        <end position="318"/>
    </location>
</feature>
<dbReference type="InterPro" id="IPR040468">
    <property type="entry name" value="TRAF3IP1_N"/>
</dbReference>
<dbReference type="GO" id="GO:0048513">
    <property type="term" value="P:animal organ development"/>
    <property type="evidence" value="ECO:0007669"/>
    <property type="project" value="UniProtKB-ARBA"/>
</dbReference>
<dbReference type="GO" id="GO:0048731">
    <property type="term" value="P:system development"/>
    <property type="evidence" value="ECO:0007669"/>
    <property type="project" value="UniProtKB-ARBA"/>
</dbReference>
<dbReference type="GO" id="GO:0008017">
    <property type="term" value="F:microtubule binding"/>
    <property type="evidence" value="ECO:0007669"/>
    <property type="project" value="InterPro"/>
</dbReference>
<gene>
    <name evidence="13" type="ORF">PLEPLA_LOCUS18898</name>
</gene>
<evidence type="ECO:0000256" key="10">
    <source>
        <dbReference type="SAM" id="MobiDB-lite"/>
    </source>
</evidence>
<comment type="subcellular location">
    <subcellularLocation>
        <location evidence="2">Cytoplasm</location>
        <location evidence="2">Cytoskeleton</location>
        <location evidence="2">Cilium axoneme</location>
    </subcellularLocation>
    <subcellularLocation>
        <location evidence="1">Cytoplasm</location>
        <location evidence="1">Cytoskeleton</location>
        <location evidence="1">Cilium basal body</location>
    </subcellularLocation>
</comment>
<feature type="compositionally biased region" description="Polar residues" evidence="10">
    <location>
        <begin position="164"/>
        <end position="173"/>
    </location>
</feature>
<dbReference type="EMBL" id="CADEAL010001280">
    <property type="protein sequence ID" value="CAB1430902.1"/>
    <property type="molecule type" value="Genomic_DNA"/>
</dbReference>
<feature type="domain" description="TRAF3-interacting protein 1 C-terminal" evidence="12">
    <location>
        <begin position="394"/>
        <end position="475"/>
    </location>
</feature>
<dbReference type="Pfam" id="PF10243">
    <property type="entry name" value="MIP-T3"/>
    <property type="match status" value="1"/>
</dbReference>
<dbReference type="AlphaFoldDB" id="A0A9N7UI85"/>
<keyword evidence="14" id="KW-1185">Reference proteome</keyword>
<feature type="domain" description="TRAF3-interacting protein 1 N-terminal" evidence="11">
    <location>
        <begin position="29"/>
        <end position="140"/>
    </location>
</feature>
<dbReference type="PANTHER" id="PTHR31363:SF0">
    <property type="entry name" value="TRAF3-INTERACTING PROTEIN 1"/>
    <property type="match status" value="1"/>
</dbReference>
<evidence type="ECO:0000256" key="6">
    <source>
        <dbReference type="ARBA" id="ARBA00023212"/>
    </source>
</evidence>
<proteinExistence type="inferred from homology"/>